<evidence type="ECO:0000259" key="3">
    <source>
        <dbReference type="Pfam" id="PF25023"/>
    </source>
</evidence>
<proteinExistence type="predicted"/>
<reference evidence="4 5" key="1">
    <citation type="submission" date="2019-12" db="EMBL/GenBank/DDBJ databases">
        <authorList>
            <consortium name="NARMS: The National Antimicrobial Resistance Monitoring System"/>
        </authorList>
    </citation>
    <scope>NUCLEOTIDE SEQUENCE [LARGE SCALE GENOMIC DNA]</scope>
    <source>
        <strain evidence="4 5">CVM N19EC0596</strain>
    </source>
</reference>
<dbReference type="InterPro" id="IPR006530">
    <property type="entry name" value="YD"/>
</dbReference>
<dbReference type="InterPro" id="IPR050708">
    <property type="entry name" value="T6SS_VgrG/RHS"/>
</dbReference>
<keyword evidence="1" id="KW-0677">Repeat</keyword>
<protein>
    <submittedName>
        <fullName evidence="4">RHS repeat family protein</fullName>
    </submittedName>
</protein>
<dbReference type="AlphaFoldDB" id="A0A8S7TW86"/>
<evidence type="ECO:0000256" key="2">
    <source>
        <dbReference type="SAM" id="MobiDB-lite"/>
    </source>
</evidence>
<feature type="non-terminal residue" evidence="4">
    <location>
        <position position="1"/>
    </location>
</feature>
<evidence type="ECO:0000313" key="5">
    <source>
        <dbReference type="Proteomes" id="UP000537181"/>
    </source>
</evidence>
<comment type="caution">
    <text evidence="4">The sequence shown here is derived from an EMBL/GenBank/DDBJ whole genome shotgun (WGS) entry which is preliminary data.</text>
</comment>
<name>A0A8S7TW86_ECOLX</name>
<dbReference type="NCBIfam" id="TIGR01643">
    <property type="entry name" value="YD_repeat_2x"/>
    <property type="match status" value="6"/>
</dbReference>
<evidence type="ECO:0000313" key="4">
    <source>
        <dbReference type="EMBL" id="EFH6168642.1"/>
    </source>
</evidence>
<evidence type="ECO:0000256" key="1">
    <source>
        <dbReference type="ARBA" id="ARBA00022737"/>
    </source>
</evidence>
<organism evidence="4 5">
    <name type="scientific">Escherichia coli</name>
    <dbReference type="NCBI Taxonomy" id="562"/>
    <lineage>
        <taxon>Bacteria</taxon>
        <taxon>Pseudomonadati</taxon>
        <taxon>Pseudomonadota</taxon>
        <taxon>Gammaproteobacteria</taxon>
        <taxon>Enterobacterales</taxon>
        <taxon>Enterobacteriaceae</taxon>
        <taxon>Escherichia</taxon>
    </lineage>
</organism>
<feature type="region of interest" description="Disordered" evidence="2">
    <location>
        <begin position="160"/>
        <end position="179"/>
    </location>
</feature>
<feature type="non-terminal residue" evidence="4">
    <location>
        <position position="179"/>
    </location>
</feature>
<feature type="domain" description="Teneurin-like YD-shell" evidence="3">
    <location>
        <begin position="6"/>
        <end position="170"/>
    </location>
</feature>
<dbReference type="Proteomes" id="UP000537181">
    <property type="component" value="Unassembled WGS sequence"/>
</dbReference>
<feature type="compositionally biased region" description="Basic and acidic residues" evidence="2">
    <location>
        <begin position="24"/>
        <end position="36"/>
    </location>
</feature>
<dbReference type="PANTHER" id="PTHR32305:SF15">
    <property type="entry name" value="PROTEIN RHSA-RELATED"/>
    <property type="match status" value="1"/>
</dbReference>
<accession>A0A8S7TW86</accession>
<dbReference type="EMBL" id="AASWKX010000117">
    <property type="protein sequence ID" value="EFH6168642.1"/>
    <property type="molecule type" value="Genomic_DNA"/>
</dbReference>
<gene>
    <name evidence="4" type="ORF">GAJ12_27070</name>
</gene>
<feature type="region of interest" description="Disordered" evidence="2">
    <location>
        <begin position="1"/>
        <end position="47"/>
    </location>
</feature>
<dbReference type="PANTHER" id="PTHR32305">
    <property type="match status" value="1"/>
</dbReference>
<dbReference type="Gene3D" id="2.180.10.10">
    <property type="entry name" value="RHS repeat-associated core"/>
    <property type="match status" value="1"/>
</dbReference>
<dbReference type="InterPro" id="IPR056823">
    <property type="entry name" value="TEN-like_YD-shell"/>
</dbReference>
<dbReference type="Pfam" id="PF25023">
    <property type="entry name" value="TEN_YD-shell"/>
    <property type="match status" value="1"/>
</dbReference>
<sequence>DAQGRETRYEYSAAGDLTATVSPDGKRSTIEYDKRGRPVSVTEGGLTRSMGYDAAGRITVLTNENGSQSTFRYDPVDRLTEQRGFDGRTQRYQYDLTGKLTQSEDEGLITLWHYDASDRITRRTVNGEPAEQWQYDDHGWLTEISHLSEGHRVAVHYGYDDKGRLTGERQTDGEDGPHP</sequence>